<name>A0A014L651_9BACT</name>
<protein>
    <submittedName>
        <fullName evidence="2">Uncharacterized protein</fullName>
    </submittedName>
</protein>
<proteinExistence type="predicted"/>
<accession>A0A014L651</accession>
<feature type="transmembrane region" description="Helical" evidence="1">
    <location>
        <begin position="80"/>
        <end position="100"/>
    </location>
</feature>
<evidence type="ECO:0000313" key="2">
    <source>
        <dbReference type="EMBL" id="EXU60949.1"/>
    </source>
</evidence>
<organism evidence="2 3">
    <name type="scientific">Mesomycoplasma ovipneumoniae 14811</name>
    <dbReference type="NCBI Taxonomy" id="1188239"/>
    <lineage>
        <taxon>Bacteria</taxon>
        <taxon>Bacillati</taxon>
        <taxon>Mycoplasmatota</taxon>
        <taxon>Mycoplasmoidales</taxon>
        <taxon>Metamycoplasmataceae</taxon>
        <taxon>Mesomycoplasma</taxon>
    </lineage>
</organism>
<evidence type="ECO:0000313" key="3">
    <source>
        <dbReference type="Proteomes" id="UP000020977"/>
    </source>
</evidence>
<reference evidence="2 3" key="1">
    <citation type="submission" date="2014-03" db="EMBL/GenBank/DDBJ databases">
        <title>Genome sequence of Mycoplasma ovipneumoniae strain 14811.</title>
        <authorList>
            <person name="Sirand-Pugnet P."/>
            <person name="Breton M."/>
            <person name="Dordet-Frisoni E."/>
            <person name="Baranowski E."/>
            <person name="Barre A."/>
            <person name="Couture C."/>
            <person name="Dupuy V."/>
            <person name="Gaurivaud P."/>
            <person name="Jacob D."/>
            <person name="Lemaitre C."/>
            <person name="Manso-Silvan L."/>
            <person name="Nikolski M."/>
            <person name="Nouvel L.-X."/>
            <person name="Poumarat F."/>
            <person name="Tardy F."/>
            <person name="Thebault P."/>
            <person name="Theil S."/>
            <person name="Citti C."/>
            <person name="Thiaucourt F."/>
            <person name="Blanchard A."/>
        </authorList>
    </citation>
    <scope>NUCLEOTIDE SEQUENCE [LARGE SCALE GENOMIC DNA]</scope>
    <source>
        <strain evidence="2 3">14811</strain>
    </source>
</reference>
<dbReference type="Proteomes" id="UP000020977">
    <property type="component" value="Unassembled WGS sequence"/>
</dbReference>
<gene>
    <name evidence="2" type="ORF">MOVI_5710</name>
</gene>
<evidence type="ECO:0000256" key="1">
    <source>
        <dbReference type="SAM" id="Phobius"/>
    </source>
</evidence>
<dbReference type="EMBL" id="JFAD01000029">
    <property type="protein sequence ID" value="EXU60949.1"/>
    <property type="molecule type" value="Genomic_DNA"/>
</dbReference>
<sequence length="137" mass="14602">MNLISIFQQQVQQTNGLDGVKTAVNNLSSNTLNLLTIIFSSLVGIVAAAMIVYIIVLLLQAKFAGLEKKQQIYKKLKSGIVIIGVIVILLVAGASITAVINNLWASFGDGVKKIAQPQQPAAAAATITELIQNVRLF</sequence>
<dbReference type="eggNOG" id="ENOG5031YYH">
    <property type="taxonomic scope" value="Bacteria"/>
</dbReference>
<dbReference type="AlphaFoldDB" id="A0A014L651"/>
<keyword evidence="1" id="KW-0812">Transmembrane</keyword>
<dbReference type="RefSeq" id="WP_044284383.1">
    <property type="nucleotide sequence ID" value="NZ_JFAD01000029.1"/>
</dbReference>
<feature type="transmembrane region" description="Helical" evidence="1">
    <location>
        <begin position="34"/>
        <end position="59"/>
    </location>
</feature>
<dbReference type="STRING" id="1188239.MOVI_5710"/>
<keyword evidence="1" id="KW-1133">Transmembrane helix</keyword>
<keyword evidence="1" id="KW-0472">Membrane</keyword>
<comment type="caution">
    <text evidence="2">The sequence shown here is derived from an EMBL/GenBank/DDBJ whole genome shotgun (WGS) entry which is preliminary data.</text>
</comment>